<dbReference type="InterPro" id="IPR011050">
    <property type="entry name" value="Pectin_lyase_fold/virulence"/>
</dbReference>
<organism evidence="3 4">
    <name type="scientific">Roseateles depolymerans</name>
    <dbReference type="NCBI Taxonomy" id="76731"/>
    <lineage>
        <taxon>Bacteria</taxon>
        <taxon>Pseudomonadati</taxon>
        <taxon>Pseudomonadota</taxon>
        <taxon>Betaproteobacteria</taxon>
        <taxon>Burkholderiales</taxon>
        <taxon>Sphaerotilaceae</taxon>
        <taxon>Roseateles</taxon>
    </lineage>
</organism>
<feature type="region of interest" description="Disordered" evidence="1">
    <location>
        <begin position="1"/>
        <end position="26"/>
    </location>
</feature>
<dbReference type="Pfam" id="PF12708">
    <property type="entry name" value="Pect-lyase_RHGA_epim"/>
    <property type="match status" value="1"/>
</dbReference>
<dbReference type="EMBL" id="QFOD01000004">
    <property type="protein sequence ID" value="PZP34347.1"/>
    <property type="molecule type" value="Genomic_DNA"/>
</dbReference>
<evidence type="ECO:0000313" key="4">
    <source>
        <dbReference type="Proteomes" id="UP000249633"/>
    </source>
</evidence>
<protein>
    <recommendedName>
        <fullName evidence="2">Rhamnogalacturonase A/B/Epimerase-like pectate lyase domain-containing protein</fullName>
    </recommendedName>
</protein>
<feature type="compositionally biased region" description="Polar residues" evidence="1">
    <location>
        <begin position="10"/>
        <end position="26"/>
    </location>
</feature>
<evidence type="ECO:0000259" key="2">
    <source>
        <dbReference type="Pfam" id="PF12708"/>
    </source>
</evidence>
<sequence>MASRRIASRPDQSNSARAATHMSYPSSRTAHASSLVTGAMLVLAGCGGGASDTPPTATAAVAPTTEVAASAVAAEAAASAASTASSDLIASSVLALAKAQALGASNRPAADTPGRVSSPTTTTGSATGGSTQIATQTSTTQGGAASTGSTSSTSTAGASTQASPQATVIAKTTATVSTPVVFNAPLSSAPGDVISLQGENFGTSPSVYLVDAAGKKLSTLSIVSTYGTGALTARLPSTATGALIVQVDNGGAVSGLVKLNAARPYHLDALQINGGGAFRLFGRNLLVAGSTPTVTIDGLAATVNTSQSNEHMLVLTAPANLKANGKPVIIVDNKNGSGPATLDRPVEAVAGKGTDPFGLGVGWGDGFSTITGRVINAASDSRLSRKVKCDGSTDDFAALQASISLASQLGGAVVQLPAGTCLYTQSLALASKVVVQGAGKGKTVLRYDAAITGTHAFWAKSLDLLGLADLSVDFVKANAETSNLQANRRIFLRNVALAMNGGIQMFWQDNINFVVRGTDIVQPANSKLNGPFFMANNSGLSFVDNTITFAHGAPSMPRCSDAYLAGNRITRDVRNVMDSPSIVHSLAIDFAHRIAIVGNTFDVLGGPVTNKNRNDGETLLTEGGGPNRTENIGTATSASATTLVDTNNTINITPFNDGIVPANYGIAIVGGKGAGQHRRITGYTGKTVSIDTAWDVIPDNTSRYATFVWGLEKALIKGNTLKDNPRGIWIYQTAAREVDIVNNTINNGGGIFIRADQRLSTKLFTPMFGLRIANNAVNNTNRQWPSYVNINFTRQDSSNFGVANIGTEVRNNRMIASSPNLLMPQEIRASSEGYAAMMYGEGPSQSLALTEPRILGTVFQGNSCTNCTQLIVNGEATRTTVQESNLLTTPGS</sequence>
<dbReference type="InterPro" id="IPR024535">
    <property type="entry name" value="RHGA/B-epi-like_pectate_lyase"/>
</dbReference>
<proteinExistence type="predicted"/>
<feature type="domain" description="Rhamnogalacturonase A/B/Epimerase-like pectate lyase" evidence="2">
    <location>
        <begin position="387"/>
        <end position="553"/>
    </location>
</feature>
<evidence type="ECO:0000313" key="3">
    <source>
        <dbReference type="EMBL" id="PZP34347.1"/>
    </source>
</evidence>
<dbReference type="InterPro" id="IPR012334">
    <property type="entry name" value="Pectin_lyas_fold"/>
</dbReference>
<dbReference type="SUPFAM" id="SSF51126">
    <property type="entry name" value="Pectin lyase-like"/>
    <property type="match status" value="1"/>
</dbReference>
<evidence type="ECO:0000256" key="1">
    <source>
        <dbReference type="SAM" id="MobiDB-lite"/>
    </source>
</evidence>
<dbReference type="Gene3D" id="2.160.20.10">
    <property type="entry name" value="Single-stranded right-handed beta-helix, Pectin lyase-like"/>
    <property type="match status" value="1"/>
</dbReference>
<gene>
    <name evidence="3" type="ORF">DI603_05140</name>
</gene>
<accession>A0A2W5DYN8</accession>
<feature type="compositionally biased region" description="Low complexity" evidence="1">
    <location>
        <begin position="117"/>
        <end position="164"/>
    </location>
</feature>
<dbReference type="AlphaFoldDB" id="A0A2W5DYN8"/>
<feature type="region of interest" description="Disordered" evidence="1">
    <location>
        <begin position="104"/>
        <end position="164"/>
    </location>
</feature>
<dbReference type="Proteomes" id="UP000249633">
    <property type="component" value="Unassembled WGS sequence"/>
</dbReference>
<name>A0A2W5DYN8_9BURK</name>
<reference evidence="3 4" key="1">
    <citation type="submission" date="2017-08" db="EMBL/GenBank/DDBJ databases">
        <title>Infants hospitalized years apart are colonized by the same room-sourced microbial strains.</title>
        <authorList>
            <person name="Brooks B."/>
            <person name="Olm M.R."/>
            <person name="Firek B.A."/>
            <person name="Baker R."/>
            <person name="Thomas B.C."/>
            <person name="Morowitz M.J."/>
            <person name="Banfield J.F."/>
        </authorList>
    </citation>
    <scope>NUCLEOTIDE SEQUENCE [LARGE SCALE GENOMIC DNA]</scope>
    <source>
        <strain evidence="3">S2_012_000_R2_81</strain>
    </source>
</reference>
<comment type="caution">
    <text evidence="3">The sequence shown here is derived from an EMBL/GenBank/DDBJ whole genome shotgun (WGS) entry which is preliminary data.</text>
</comment>